<dbReference type="PANTHER" id="PTHR47457:SF1">
    <property type="entry name" value="BTB DOMAIN-CONTAINING PROTEIN-RELATED"/>
    <property type="match status" value="1"/>
</dbReference>
<dbReference type="GO" id="GO:0042981">
    <property type="term" value="P:regulation of apoptotic process"/>
    <property type="evidence" value="ECO:0007669"/>
    <property type="project" value="InterPro"/>
</dbReference>
<dbReference type="InterPro" id="IPR008979">
    <property type="entry name" value="Galactose-bd-like_sf"/>
</dbReference>
<evidence type="ECO:0000313" key="3">
    <source>
        <dbReference type="Proteomes" id="UP000515163"/>
    </source>
</evidence>
<sequence>MDDIHRDILRENWAKLSKDLEPVRLLKHMTRVLSREDEEEINAQFLTRIERVDKFLATLPKRGGKAFHCFLEALEKEQPHLAEMLRREEVVSKERVNSATLRLKLSEIKDELQNERAKNQTIEAENKELKQKYVEHLNTLQQQILDTGENLKNHFEEELKQKYVEHSNTLQQQILDTEENLKNHFEEVLEKKAKYIATDVPLEQEAYPNSRKSSLNNGEISCALRQFLQQSHRKEDENVNTILHDPEQRESALELECQKLREELESLKSKASILAKDRPRSSNQRAATEESAICEKCEILKQQKRVLQEESREEIERLTNANTAYENKITNLQKDLSAHQLLLAQSKDDRRALNEGLKKNKTLLTSLEEAKKSKKKAESDKKKLYGLNQELQEKNENLFEEKEAMSKYVEEEREISRKNMAGLKKIASDEEKKSSLLKAELDKWKSLHGRVLNFKNAFDRNGVIFTLRGGNKSFRPFDAKRSSDGEGDAMDIFNTEGTHSCTEDKEHSWWQIDLGEKFLVFPNHYSLRHGNQNGLAAIINWKLEGSRDGNNWQVLKEHKNERGWYKSRVAGNPFTTGSWPIEGPIHAVPYLRIYQTGKNSVCDYTLYLSGIEVHGVLLYM</sequence>
<keyword evidence="1" id="KW-0175">Coiled coil</keyword>
<dbReference type="InterPro" id="IPR001315">
    <property type="entry name" value="CARD"/>
</dbReference>
<dbReference type="PANTHER" id="PTHR47457">
    <property type="entry name" value="OS05G0345500 PROTEIN"/>
    <property type="match status" value="1"/>
</dbReference>
<organism evidence="3 4">
    <name type="scientific">Actinia tenebrosa</name>
    <name type="common">Australian red waratah sea anemone</name>
    <dbReference type="NCBI Taxonomy" id="6105"/>
    <lineage>
        <taxon>Eukaryota</taxon>
        <taxon>Metazoa</taxon>
        <taxon>Cnidaria</taxon>
        <taxon>Anthozoa</taxon>
        <taxon>Hexacorallia</taxon>
        <taxon>Actiniaria</taxon>
        <taxon>Actiniidae</taxon>
        <taxon>Actinia</taxon>
    </lineage>
</organism>
<reference evidence="4" key="1">
    <citation type="submission" date="2025-08" db="UniProtKB">
        <authorList>
            <consortium name="RefSeq"/>
        </authorList>
    </citation>
    <scope>IDENTIFICATION</scope>
    <source>
        <tissue evidence="4">Tentacle</tissue>
    </source>
</reference>
<proteinExistence type="predicted"/>
<evidence type="ECO:0000313" key="4">
    <source>
        <dbReference type="RefSeq" id="XP_031560354.1"/>
    </source>
</evidence>
<dbReference type="Pfam" id="PF00619">
    <property type="entry name" value="CARD"/>
    <property type="match status" value="1"/>
</dbReference>
<dbReference type="RefSeq" id="XP_031560354.1">
    <property type="nucleotide sequence ID" value="XM_031704494.1"/>
</dbReference>
<dbReference type="Gene3D" id="1.10.533.10">
    <property type="entry name" value="Death Domain, Fas"/>
    <property type="match status" value="1"/>
</dbReference>
<dbReference type="GeneID" id="116296470"/>
<dbReference type="InParanoid" id="A0A6P8HVC4"/>
<keyword evidence="3" id="KW-1185">Reference proteome</keyword>
<dbReference type="SMART" id="SM00114">
    <property type="entry name" value="CARD"/>
    <property type="match status" value="1"/>
</dbReference>
<accession>A0A6P8HVC4</accession>
<feature type="domain" description="CARD" evidence="2">
    <location>
        <begin position="1"/>
        <end position="89"/>
    </location>
</feature>
<dbReference type="AlphaFoldDB" id="A0A6P8HVC4"/>
<dbReference type="SUPFAM" id="SSF47986">
    <property type="entry name" value="DEATH domain"/>
    <property type="match status" value="1"/>
</dbReference>
<dbReference type="KEGG" id="aten:116296470"/>
<gene>
    <name evidence="4" type="primary">LOC116296470</name>
</gene>
<dbReference type="InterPro" id="IPR000421">
    <property type="entry name" value="FA58C"/>
</dbReference>
<evidence type="ECO:0000256" key="1">
    <source>
        <dbReference type="SAM" id="Coils"/>
    </source>
</evidence>
<dbReference type="Pfam" id="PF00754">
    <property type="entry name" value="F5_F8_type_C"/>
    <property type="match status" value="1"/>
</dbReference>
<dbReference type="OrthoDB" id="19132at2759"/>
<feature type="coiled-coil region" evidence="1">
    <location>
        <begin position="98"/>
        <end position="139"/>
    </location>
</feature>
<name>A0A6P8HVC4_ACTTE</name>
<dbReference type="CDD" id="cd01671">
    <property type="entry name" value="CARD"/>
    <property type="match status" value="1"/>
</dbReference>
<evidence type="ECO:0000259" key="2">
    <source>
        <dbReference type="PROSITE" id="PS50209"/>
    </source>
</evidence>
<feature type="coiled-coil region" evidence="1">
    <location>
        <begin position="250"/>
        <end position="335"/>
    </location>
</feature>
<dbReference type="SUPFAM" id="SSF49785">
    <property type="entry name" value="Galactose-binding domain-like"/>
    <property type="match status" value="1"/>
</dbReference>
<feature type="coiled-coil region" evidence="1">
    <location>
        <begin position="360"/>
        <end position="411"/>
    </location>
</feature>
<dbReference type="InterPro" id="IPR011029">
    <property type="entry name" value="DEATH-like_dom_sf"/>
</dbReference>
<dbReference type="PROSITE" id="PS50209">
    <property type="entry name" value="CARD"/>
    <property type="match status" value="1"/>
</dbReference>
<dbReference type="Proteomes" id="UP000515163">
    <property type="component" value="Unplaced"/>
</dbReference>
<protein>
    <recommendedName>
        <fullName evidence="2">CARD domain-containing protein</fullName>
    </recommendedName>
</protein>
<dbReference type="Gene3D" id="2.60.120.260">
    <property type="entry name" value="Galactose-binding domain-like"/>
    <property type="match status" value="1"/>
</dbReference>